<dbReference type="InterPro" id="IPR036691">
    <property type="entry name" value="Endo/exonu/phosph_ase_sf"/>
</dbReference>
<keyword evidence="2" id="KW-0255">Endonuclease</keyword>
<dbReference type="Pfam" id="PF03372">
    <property type="entry name" value="Exo_endo_phos"/>
    <property type="match status" value="1"/>
</dbReference>
<dbReference type="Gene3D" id="3.60.10.10">
    <property type="entry name" value="Endonuclease/exonuclease/phosphatase"/>
    <property type="match status" value="1"/>
</dbReference>
<protein>
    <submittedName>
        <fullName evidence="2">Endonuclease/exonuclease/phosphatase family metal-dependent hydrolase</fullName>
    </submittedName>
</protein>
<dbReference type="RefSeq" id="WP_243453479.1">
    <property type="nucleotide sequence ID" value="NZ_BMOX01000059.1"/>
</dbReference>
<accession>A0A841L969</accession>
<dbReference type="GO" id="GO:0006506">
    <property type="term" value="P:GPI anchor biosynthetic process"/>
    <property type="evidence" value="ECO:0007669"/>
    <property type="project" value="TreeGrafter"/>
</dbReference>
<dbReference type="InterPro" id="IPR051916">
    <property type="entry name" value="GPI-anchor_lipid_remodeler"/>
</dbReference>
<dbReference type="PANTHER" id="PTHR14859:SF1">
    <property type="entry name" value="PGAP2-INTERACTING PROTEIN"/>
    <property type="match status" value="1"/>
</dbReference>
<sequence>MTSALLVASYNIHKAVGTDGRRMPERILDVLAEIGADVAVLQEADTRFGVRTSVFPGDMLGRAGWQAAPVAEHAAAIGWHGNAILVREGVELVRAARLPLPALEPRGAVMADVATGGLTLRLVGAHLDLSGLWRARQVRELLAGVARAPGNPPELVMGDFNEWRPMGAAMAAFGERLRVVPLPPSFPARMPLGRLDRAFANPALKVLDSGVHRSALSRLASDHLPVWVQVAHG</sequence>
<keyword evidence="2" id="KW-0540">Nuclease</keyword>
<gene>
    <name evidence="2" type="ORF">FHS79_001679</name>
</gene>
<evidence type="ECO:0000259" key="1">
    <source>
        <dbReference type="Pfam" id="PF03372"/>
    </source>
</evidence>
<dbReference type="GO" id="GO:0016020">
    <property type="term" value="C:membrane"/>
    <property type="evidence" value="ECO:0007669"/>
    <property type="project" value="GOC"/>
</dbReference>
<keyword evidence="3" id="KW-1185">Reference proteome</keyword>
<dbReference type="SUPFAM" id="SSF56219">
    <property type="entry name" value="DNase I-like"/>
    <property type="match status" value="1"/>
</dbReference>
<reference evidence="2 3" key="1">
    <citation type="submission" date="2020-08" db="EMBL/GenBank/DDBJ databases">
        <title>Genomic Encyclopedia of Type Strains, Phase IV (KMG-IV): sequencing the most valuable type-strain genomes for metagenomic binning, comparative biology and taxonomic classification.</title>
        <authorList>
            <person name="Goeker M."/>
        </authorList>
    </citation>
    <scope>NUCLEOTIDE SEQUENCE [LARGE SCALE GENOMIC DNA]</scope>
    <source>
        <strain evidence="2 3">DSM 102189</strain>
    </source>
</reference>
<proteinExistence type="predicted"/>
<evidence type="ECO:0000313" key="2">
    <source>
        <dbReference type="EMBL" id="MBB6227513.1"/>
    </source>
</evidence>
<comment type="caution">
    <text evidence="2">The sequence shown here is derived from an EMBL/GenBank/DDBJ whole genome shotgun (WGS) entry which is preliminary data.</text>
</comment>
<dbReference type="AlphaFoldDB" id="A0A841L969"/>
<dbReference type="EMBL" id="JACIIV010000010">
    <property type="protein sequence ID" value="MBB6227513.1"/>
    <property type="molecule type" value="Genomic_DNA"/>
</dbReference>
<dbReference type="GO" id="GO:0004519">
    <property type="term" value="F:endonuclease activity"/>
    <property type="evidence" value="ECO:0007669"/>
    <property type="project" value="UniProtKB-KW"/>
</dbReference>
<keyword evidence="2" id="KW-0269">Exonuclease</keyword>
<dbReference type="InterPro" id="IPR005135">
    <property type="entry name" value="Endo/exonuclease/phosphatase"/>
</dbReference>
<evidence type="ECO:0000313" key="3">
    <source>
        <dbReference type="Proteomes" id="UP000538147"/>
    </source>
</evidence>
<dbReference type="GO" id="GO:0004527">
    <property type="term" value="F:exonuclease activity"/>
    <property type="evidence" value="ECO:0007669"/>
    <property type="project" value="UniProtKB-KW"/>
</dbReference>
<feature type="domain" description="Endonuclease/exonuclease/phosphatase" evidence="1">
    <location>
        <begin position="8"/>
        <end position="223"/>
    </location>
</feature>
<organism evidence="2 3">
    <name type="scientific">Polymorphobacter multimanifer</name>
    <dbReference type="NCBI Taxonomy" id="1070431"/>
    <lineage>
        <taxon>Bacteria</taxon>
        <taxon>Pseudomonadati</taxon>
        <taxon>Pseudomonadota</taxon>
        <taxon>Alphaproteobacteria</taxon>
        <taxon>Sphingomonadales</taxon>
        <taxon>Sphingosinicellaceae</taxon>
        <taxon>Polymorphobacter</taxon>
    </lineage>
</organism>
<name>A0A841L969_9SPHN</name>
<dbReference type="Proteomes" id="UP000538147">
    <property type="component" value="Unassembled WGS sequence"/>
</dbReference>
<keyword evidence="2" id="KW-0378">Hydrolase</keyword>
<dbReference type="PANTHER" id="PTHR14859">
    <property type="entry name" value="CALCOFLUOR WHITE HYPERSENSITIVE PROTEIN PRECURSOR"/>
    <property type="match status" value="1"/>
</dbReference>